<dbReference type="PANTHER" id="PTHR12231:SF253">
    <property type="entry name" value="DPR-INTERACTING PROTEIN ETA, ISOFORM B-RELATED"/>
    <property type="match status" value="1"/>
</dbReference>
<gene>
    <name evidence="4" type="ORF">RUM44_010469</name>
</gene>
<keyword evidence="3" id="KW-0393">Immunoglobulin domain</keyword>
<accession>A0ABR1AVM4</accession>
<evidence type="ECO:0000256" key="1">
    <source>
        <dbReference type="ARBA" id="ARBA00022737"/>
    </source>
</evidence>
<keyword evidence="1" id="KW-0677">Repeat</keyword>
<organism evidence="4 5">
    <name type="scientific">Polyplax serrata</name>
    <name type="common">Common mouse louse</name>
    <dbReference type="NCBI Taxonomy" id="468196"/>
    <lineage>
        <taxon>Eukaryota</taxon>
        <taxon>Metazoa</taxon>
        <taxon>Ecdysozoa</taxon>
        <taxon>Arthropoda</taxon>
        <taxon>Hexapoda</taxon>
        <taxon>Insecta</taxon>
        <taxon>Pterygota</taxon>
        <taxon>Neoptera</taxon>
        <taxon>Paraneoptera</taxon>
        <taxon>Psocodea</taxon>
        <taxon>Troctomorpha</taxon>
        <taxon>Phthiraptera</taxon>
        <taxon>Anoplura</taxon>
        <taxon>Polyplacidae</taxon>
        <taxon>Polyplax</taxon>
    </lineage>
</organism>
<evidence type="ECO:0008006" key="6">
    <source>
        <dbReference type="Google" id="ProtNLM"/>
    </source>
</evidence>
<dbReference type="EMBL" id="JAWJWF010000045">
    <property type="protein sequence ID" value="KAK6627987.1"/>
    <property type="molecule type" value="Genomic_DNA"/>
</dbReference>
<reference evidence="4 5" key="1">
    <citation type="submission" date="2023-09" db="EMBL/GenBank/DDBJ databases">
        <title>Genomes of two closely related lineages of the louse Polyplax serrata with different host specificities.</title>
        <authorList>
            <person name="Martinu J."/>
            <person name="Tarabai H."/>
            <person name="Stefka J."/>
            <person name="Hypsa V."/>
        </authorList>
    </citation>
    <scope>NUCLEOTIDE SEQUENCE [LARGE SCALE GENOMIC DNA]</scope>
    <source>
        <strain evidence="4">98ZLc_SE</strain>
    </source>
</reference>
<dbReference type="InterPro" id="IPR013783">
    <property type="entry name" value="Ig-like_fold"/>
</dbReference>
<evidence type="ECO:0000256" key="3">
    <source>
        <dbReference type="ARBA" id="ARBA00023319"/>
    </source>
</evidence>
<comment type="caution">
    <text evidence="4">The sequence shown here is derived from an EMBL/GenBank/DDBJ whole genome shotgun (WGS) entry which is preliminary data.</text>
</comment>
<sequence length="123" mass="14295">MKFGEIDRVFDAFQMCDVNSVSLTGTGNAKPPTIRNDGRWKVAWVRVDTQTILSIHHNVITQNPRISLSYNDHRSWYLHIKNVVEADRGWYMCQVNTDPMRSRQGYLQVVGLEEFIMLDNHTV</sequence>
<dbReference type="InterPro" id="IPR036179">
    <property type="entry name" value="Ig-like_dom_sf"/>
</dbReference>
<dbReference type="InterPro" id="IPR051170">
    <property type="entry name" value="Neural/epithelial_adhesion"/>
</dbReference>
<dbReference type="Proteomes" id="UP001359485">
    <property type="component" value="Unassembled WGS sequence"/>
</dbReference>
<name>A0ABR1AVM4_POLSC</name>
<dbReference type="PANTHER" id="PTHR12231">
    <property type="entry name" value="CTX-RELATED TYPE I TRANSMEMBRANE PROTEIN"/>
    <property type="match status" value="1"/>
</dbReference>
<evidence type="ECO:0000313" key="5">
    <source>
        <dbReference type="Proteomes" id="UP001359485"/>
    </source>
</evidence>
<evidence type="ECO:0000313" key="4">
    <source>
        <dbReference type="EMBL" id="KAK6627987.1"/>
    </source>
</evidence>
<dbReference type="Gene3D" id="2.60.40.10">
    <property type="entry name" value="Immunoglobulins"/>
    <property type="match status" value="1"/>
</dbReference>
<dbReference type="SUPFAM" id="SSF48726">
    <property type="entry name" value="Immunoglobulin"/>
    <property type="match status" value="1"/>
</dbReference>
<keyword evidence="5" id="KW-1185">Reference proteome</keyword>
<protein>
    <recommendedName>
        <fullName evidence="6">Ig-like domain-containing protein</fullName>
    </recommendedName>
</protein>
<keyword evidence="2" id="KW-1015">Disulfide bond</keyword>
<proteinExistence type="predicted"/>
<evidence type="ECO:0000256" key="2">
    <source>
        <dbReference type="ARBA" id="ARBA00023157"/>
    </source>
</evidence>